<reference evidence="2 3" key="1">
    <citation type="submission" date="2019-12" db="EMBL/GenBank/DDBJ databases">
        <title>Draft genome sequences Bradyrhizobium cajani AMBPC1010, Bradyrhizobium pachyrhizi AMBPC1040 and Bradyrhizobium yuanmingense ALSPC3051, three plant growth promoting strains isolated from nodules of Cajanus cajan L. in Dominican Republic.</title>
        <authorList>
            <person name="Flores-Felix J.D."/>
            <person name="Araujo J."/>
            <person name="Diaz-Alcantara C."/>
            <person name="Gonzalez-Andres F."/>
            <person name="Velazquez E."/>
        </authorList>
    </citation>
    <scope>NUCLEOTIDE SEQUENCE [LARGE SCALE GENOMIC DNA]</scope>
    <source>
        <strain evidence="2 3">1040</strain>
    </source>
</reference>
<keyword evidence="1" id="KW-0175">Coiled coil</keyword>
<sequence>MAETNFDIQLLEEQIAKQIELVAQLICENKSAVEAERELERLERQLVEESMRSVRRAGPTCG</sequence>
<accession>A0A844T5V0</accession>
<dbReference type="RefSeq" id="WP_157348947.1">
    <property type="nucleotide sequence ID" value="NZ_WQNF01000081.1"/>
</dbReference>
<dbReference type="AlphaFoldDB" id="A0A844T5V0"/>
<name>A0A844T5V0_9BRAD</name>
<gene>
    <name evidence="2" type="ORF">GPL21_41260</name>
</gene>
<proteinExistence type="predicted"/>
<feature type="coiled-coil region" evidence="1">
    <location>
        <begin position="8"/>
        <end position="52"/>
    </location>
</feature>
<organism evidence="2 3">
    <name type="scientific">Bradyrhizobium pachyrhizi</name>
    <dbReference type="NCBI Taxonomy" id="280333"/>
    <lineage>
        <taxon>Bacteria</taxon>
        <taxon>Pseudomonadati</taxon>
        <taxon>Pseudomonadota</taxon>
        <taxon>Alphaproteobacteria</taxon>
        <taxon>Hyphomicrobiales</taxon>
        <taxon>Nitrobacteraceae</taxon>
        <taxon>Bradyrhizobium</taxon>
    </lineage>
</organism>
<evidence type="ECO:0000313" key="2">
    <source>
        <dbReference type="EMBL" id="MVT71414.1"/>
    </source>
</evidence>
<comment type="caution">
    <text evidence="2">The sequence shown here is derived from an EMBL/GenBank/DDBJ whole genome shotgun (WGS) entry which is preliminary data.</text>
</comment>
<evidence type="ECO:0000256" key="1">
    <source>
        <dbReference type="SAM" id="Coils"/>
    </source>
</evidence>
<protein>
    <submittedName>
        <fullName evidence="2">Uncharacterized protein</fullName>
    </submittedName>
</protein>
<evidence type="ECO:0000313" key="3">
    <source>
        <dbReference type="Proteomes" id="UP000436468"/>
    </source>
</evidence>
<keyword evidence="3" id="KW-1185">Reference proteome</keyword>
<dbReference type="Proteomes" id="UP000436468">
    <property type="component" value="Unassembled WGS sequence"/>
</dbReference>
<dbReference type="EMBL" id="WQNF01000081">
    <property type="protein sequence ID" value="MVT71414.1"/>
    <property type="molecule type" value="Genomic_DNA"/>
</dbReference>